<dbReference type="EMBL" id="JAPCWZ010000009">
    <property type="protein sequence ID" value="KAK8851239.1"/>
    <property type="molecule type" value="Genomic_DNA"/>
</dbReference>
<accession>A0ABR2HQT6</accession>
<name>A0ABR2HQT6_9PEZI</name>
<comment type="caution">
    <text evidence="1">The sequence shown here is derived from an EMBL/GenBank/DDBJ whole genome shotgun (WGS) entry which is preliminary data.</text>
</comment>
<proteinExistence type="predicted"/>
<sequence length="173" mass="19252">MVWDEATRMITIPNGSWNMSHVATLDISKQGKRVKQIKLCFDSDFDPVVFLATYGAIETSTTQTGKDEGQFAQEALNGNKSLAARTADDKLGWSSIGWVGNTRLAYECAYRRGLWALKGDRVDGLGVFLKLGEWLTGTKLSLRKVETSHGLVWVFQIGDMPTVGLRKMLSYLE</sequence>
<reference evidence="1 2" key="1">
    <citation type="journal article" date="2024" name="IMA Fungus">
        <title>Apiospora arundinis, a panoply of carbohydrate-active enzymes and secondary metabolites.</title>
        <authorList>
            <person name="Sorensen T."/>
            <person name="Petersen C."/>
            <person name="Muurmann A.T."/>
            <person name="Christiansen J.V."/>
            <person name="Brundto M.L."/>
            <person name="Overgaard C.K."/>
            <person name="Boysen A.T."/>
            <person name="Wollenberg R.D."/>
            <person name="Larsen T.O."/>
            <person name="Sorensen J.L."/>
            <person name="Nielsen K.L."/>
            <person name="Sondergaard T.E."/>
        </authorList>
    </citation>
    <scope>NUCLEOTIDE SEQUENCE [LARGE SCALE GENOMIC DNA]</scope>
    <source>
        <strain evidence="1 2">AAU 773</strain>
    </source>
</reference>
<evidence type="ECO:0000313" key="2">
    <source>
        <dbReference type="Proteomes" id="UP001390339"/>
    </source>
</evidence>
<keyword evidence="2" id="KW-1185">Reference proteome</keyword>
<dbReference type="Proteomes" id="UP001390339">
    <property type="component" value="Unassembled WGS sequence"/>
</dbReference>
<evidence type="ECO:0000313" key="1">
    <source>
        <dbReference type="EMBL" id="KAK8851239.1"/>
    </source>
</evidence>
<gene>
    <name evidence="1" type="ORF">PGQ11_013718</name>
</gene>
<protein>
    <submittedName>
        <fullName evidence="1">Uncharacterized protein</fullName>
    </submittedName>
</protein>
<organism evidence="1 2">
    <name type="scientific">Apiospora arundinis</name>
    <dbReference type="NCBI Taxonomy" id="335852"/>
    <lineage>
        <taxon>Eukaryota</taxon>
        <taxon>Fungi</taxon>
        <taxon>Dikarya</taxon>
        <taxon>Ascomycota</taxon>
        <taxon>Pezizomycotina</taxon>
        <taxon>Sordariomycetes</taxon>
        <taxon>Xylariomycetidae</taxon>
        <taxon>Amphisphaeriales</taxon>
        <taxon>Apiosporaceae</taxon>
        <taxon>Apiospora</taxon>
    </lineage>
</organism>